<evidence type="ECO:0000256" key="1">
    <source>
        <dbReference type="ARBA" id="ARBA00004651"/>
    </source>
</evidence>
<dbReference type="InterPro" id="IPR051050">
    <property type="entry name" value="Lipid_II_flippase_MurJ/MviN"/>
</dbReference>
<feature type="transmembrane region" description="Helical" evidence="9">
    <location>
        <begin position="122"/>
        <end position="145"/>
    </location>
</feature>
<dbReference type="InterPro" id="IPR004268">
    <property type="entry name" value="MurJ"/>
</dbReference>
<feature type="transmembrane region" description="Helical" evidence="9">
    <location>
        <begin position="200"/>
        <end position="221"/>
    </location>
</feature>
<dbReference type="eggNOG" id="COG0728">
    <property type="taxonomic scope" value="Bacteria"/>
</dbReference>
<keyword evidence="2" id="KW-1003">Cell membrane</keyword>
<dbReference type="GO" id="GO:0009252">
    <property type="term" value="P:peptidoglycan biosynthetic process"/>
    <property type="evidence" value="ECO:0007669"/>
    <property type="project" value="UniProtKB-KW"/>
</dbReference>
<keyword evidence="7 9" id="KW-0472">Membrane</keyword>
<feature type="transmembrane region" description="Helical" evidence="9">
    <location>
        <begin position="292"/>
        <end position="312"/>
    </location>
</feature>
<evidence type="ECO:0000313" key="11">
    <source>
        <dbReference type="Proteomes" id="UP000029052"/>
    </source>
</evidence>
<evidence type="ECO:0000256" key="2">
    <source>
        <dbReference type="ARBA" id="ARBA00022475"/>
    </source>
</evidence>
<dbReference type="Pfam" id="PF03023">
    <property type="entry name" value="MurJ"/>
    <property type="match status" value="1"/>
</dbReference>
<feature type="transmembrane region" description="Helical" evidence="9">
    <location>
        <begin position="466"/>
        <end position="488"/>
    </location>
</feature>
<evidence type="ECO:0000256" key="5">
    <source>
        <dbReference type="ARBA" id="ARBA00022984"/>
    </source>
</evidence>
<feature type="region of interest" description="Disordered" evidence="8">
    <location>
        <begin position="951"/>
        <end position="982"/>
    </location>
</feature>
<keyword evidence="3 9" id="KW-0812">Transmembrane</keyword>
<dbReference type="CDD" id="cd13123">
    <property type="entry name" value="MATE_MurJ_like"/>
    <property type="match status" value="1"/>
</dbReference>
<feature type="transmembrane region" description="Helical" evidence="9">
    <location>
        <begin position="431"/>
        <end position="454"/>
    </location>
</feature>
<evidence type="ECO:0000256" key="9">
    <source>
        <dbReference type="SAM" id="Phobius"/>
    </source>
</evidence>
<dbReference type="GO" id="GO:0008360">
    <property type="term" value="P:regulation of cell shape"/>
    <property type="evidence" value="ECO:0007669"/>
    <property type="project" value="UniProtKB-KW"/>
</dbReference>
<dbReference type="GO" id="GO:0015648">
    <property type="term" value="F:lipid-linked peptidoglycan transporter activity"/>
    <property type="evidence" value="ECO:0007669"/>
    <property type="project" value="TreeGrafter"/>
</dbReference>
<accession>A0A087B9U9</accession>
<feature type="transmembrane region" description="Helical" evidence="9">
    <location>
        <begin position="508"/>
        <end position="534"/>
    </location>
</feature>
<dbReference type="GO" id="GO:0034204">
    <property type="term" value="P:lipid translocation"/>
    <property type="evidence" value="ECO:0007669"/>
    <property type="project" value="TreeGrafter"/>
</dbReference>
<evidence type="ECO:0000256" key="4">
    <source>
        <dbReference type="ARBA" id="ARBA00022960"/>
    </source>
</evidence>
<dbReference type="PANTHER" id="PTHR47019:SF1">
    <property type="entry name" value="LIPID II FLIPPASE MURJ"/>
    <property type="match status" value="1"/>
</dbReference>
<feature type="transmembrane region" description="Helical" evidence="9">
    <location>
        <begin position="157"/>
        <end position="180"/>
    </location>
</feature>
<evidence type="ECO:0000256" key="6">
    <source>
        <dbReference type="ARBA" id="ARBA00022989"/>
    </source>
</evidence>
<feature type="transmembrane region" description="Helical" evidence="9">
    <location>
        <begin position="1133"/>
        <end position="1155"/>
    </location>
</feature>
<dbReference type="STRING" id="1692.BMAGN_1502"/>
<keyword evidence="11" id="KW-1185">Reference proteome</keyword>
<feature type="transmembrane region" description="Helical" evidence="9">
    <location>
        <begin position="333"/>
        <end position="355"/>
    </location>
</feature>
<evidence type="ECO:0000256" key="8">
    <source>
        <dbReference type="SAM" id="MobiDB-lite"/>
    </source>
</evidence>
<name>A0A087B9U9_9BIFI</name>
<dbReference type="InterPro" id="IPR011009">
    <property type="entry name" value="Kinase-like_dom_sf"/>
</dbReference>
<feature type="transmembrane region" description="Helical" evidence="9">
    <location>
        <begin position="367"/>
        <end position="391"/>
    </location>
</feature>
<gene>
    <name evidence="10" type="ORF">BMAGN_1502</name>
</gene>
<comment type="subcellular location">
    <subcellularLocation>
        <location evidence="1">Cell membrane</location>
        <topology evidence="1">Multi-pass membrane protein</topology>
    </subcellularLocation>
</comment>
<feature type="transmembrane region" description="Helical" evidence="9">
    <location>
        <begin position="54"/>
        <end position="76"/>
    </location>
</feature>
<evidence type="ECO:0000256" key="7">
    <source>
        <dbReference type="ARBA" id="ARBA00023136"/>
    </source>
</evidence>
<evidence type="ECO:0000256" key="3">
    <source>
        <dbReference type="ARBA" id="ARBA00022692"/>
    </source>
</evidence>
<keyword evidence="5" id="KW-0573">Peptidoglycan synthesis</keyword>
<dbReference type="Gene3D" id="1.10.510.10">
    <property type="entry name" value="Transferase(Phosphotransferase) domain 1"/>
    <property type="match status" value="1"/>
</dbReference>
<dbReference type="PANTHER" id="PTHR47019">
    <property type="entry name" value="LIPID II FLIPPASE MURJ"/>
    <property type="match status" value="1"/>
</dbReference>
<proteinExistence type="predicted"/>
<keyword evidence="4" id="KW-0133">Cell shape</keyword>
<protein>
    <submittedName>
        <fullName evidence="10">Membrane-associated MviN-like protein</fullName>
    </submittedName>
</protein>
<feature type="region of interest" description="Disordered" evidence="8">
    <location>
        <begin position="1182"/>
        <end position="1228"/>
    </location>
</feature>
<dbReference type="Proteomes" id="UP000029052">
    <property type="component" value="Unassembled WGS sequence"/>
</dbReference>
<keyword evidence="6 9" id="KW-1133">Transmembrane helix</keyword>
<feature type="compositionally biased region" description="Polar residues" evidence="8">
    <location>
        <begin position="1199"/>
        <end position="1208"/>
    </location>
</feature>
<feature type="transmembrane region" description="Helical" evidence="9">
    <location>
        <begin position="403"/>
        <end position="425"/>
    </location>
</feature>
<organism evidence="10 11">
    <name type="scientific">Bifidobacterium magnum</name>
    <dbReference type="NCBI Taxonomy" id="1692"/>
    <lineage>
        <taxon>Bacteria</taxon>
        <taxon>Bacillati</taxon>
        <taxon>Actinomycetota</taxon>
        <taxon>Actinomycetes</taxon>
        <taxon>Bifidobacteriales</taxon>
        <taxon>Bifidobacteriaceae</taxon>
        <taxon>Bifidobacterium</taxon>
    </lineage>
</organism>
<dbReference type="SUPFAM" id="SSF56112">
    <property type="entry name" value="Protein kinase-like (PK-like)"/>
    <property type="match status" value="1"/>
</dbReference>
<feature type="region of interest" description="Disordered" evidence="8">
    <location>
        <begin position="1096"/>
        <end position="1127"/>
    </location>
</feature>
<reference evidence="10 11" key="1">
    <citation type="submission" date="2014-03" db="EMBL/GenBank/DDBJ databases">
        <title>Genomics of Bifidobacteria.</title>
        <authorList>
            <person name="Ventura M."/>
            <person name="Milani C."/>
            <person name="Lugli G.A."/>
        </authorList>
    </citation>
    <scope>NUCLEOTIDE SEQUENCE [LARGE SCALE GENOMIC DNA]</scope>
    <source>
        <strain evidence="10 11">LMG 11591</strain>
    </source>
</reference>
<comment type="caution">
    <text evidence="10">The sequence shown here is derived from an EMBL/GenBank/DDBJ whole genome shotgun (WGS) entry which is preliminary data.</text>
</comment>
<dbReference type="EMBL" id="JGZB01000007">
    <property type="protein sequence ID" value="KFI67799.1"/>
    <property type="molecule type" value="Genomic_DNA"/>
</dbReference>
<sequence length="1322" mass="142787">MSSSSVGKNSFIMASGTAASRITGQIRTILLAAALGTTGLTANAYQAGSMIPQVIYTLISGGIFNAVLVPQIVRTLKDKDAEDKLNKLITFAIVLLAGVTLLMAAMTPILSRLYVNGNDAMIALTNAFTLWCMPQIFFYGLYTVIGQVLAAKNHFTTYAWSSVGANIISCAGFGVFLAIFGHASEQPTSFWTQDKLALTAGMWTLGVAFQALVLFFPLMRIGLHYRPRFGVHGIGLRTMGPIAAWSFGIAIVDQLANILCTRMTTSAPMIAEQQMGLSQYDVAGNATYQNAYTIYLLPYSLIAVSVATAIFPQISSALAERKLDEARQDLSSSLRTVGVIMCFFTAAFLVMPLSITRALLPSVAVPQALLICAPLMALGIGLPLTSAYLIIQRTFYAFEDGRSPFIFMAIYYVLQLGLMYAGMAFLPPTQWVMLLGLTGSLGYILSFLPLVLMLRKRFDGSLDGRRIAYAYGKAIVATIVAVVCGLALRGPIYRMIGIEIHGSTGSMTWIQAVVSAILLTIIITVAYIGVLWILKSEELMSVLNTVKRRIPGRAAAAAVDEPLNEVEELDAPIPTELQQLPADDLDATRVLPQRVTTTTPTDTLTPDARPASMPPLYPSPSSVNQQAGEIMRPHLGDTVLNRYTLVSPLREEPGIEVWKASDRVLSRDCQLFIITNKALLPAVNATAGTLAASHDERFDSVLQLQHAGDIALVITKIDTGMSLSQYLRARTDAPLSYEAMRSIIAEAAQAVMKLQQQHLTHHALGTDTIRLTRSGVQLADTTVSAGLVDPSHTDGSVSMERLAICQLGAVLYSMLTRTPSAGVQQFRLSELPQDTPIEFTAICRRTLNMTDDEDHPFPLLTMNELHALLEQPKPLIALSRHDVRLTLPTGECSIVQVPIKPAKEADILPIPSTLISSSTQRLAFNGLNLNLPTLPDIDPLIDAAATDGKDLMDAEENGSDGSSKDDKTGKAGEGAGEKTQALKAGESFKALWDSSKAYMEGKDSGTLPEINPEDATEMFTAFTGEEPEPPMQPNRMTVPLDVSAIRDGSKDADSGLQATGRIPVFSDTGEIVPPGAESQRALDEERRQINATYQEGIPALPPSFTPQETEHTTPVSSQFLPEPKKKHKGRGRVAAIVVVAVLLACVLGLAIRALATGGSMFDIFKQDSTSYWPKMNLNDVPFGSGKGSDAQAHDDDVKQQPSAQPSETQKPENTEPYPISSGKFLDRPNGQQGYGYLITLDGEHDVNKVVISIRSSGGTGFIRVNTNGDPTQGEQVAQFTFDQSGTTTVKLDKSVKTQNVMLWVPLDSLPGNQLYINSMKAY</sequence>
<dbReference type="GO" id="GO:0005886">
    <property type="term" value="C:plasma membrane"/>
    <property type="evidence" value="ECO:0007669"/>
    <property type="project" value="UniProtKB-SubCell"/>
</dbReference>
<evidence type="ECO:0000313" key="10">
    <source>
        <dbReference type="EMBL" id="KFI67799.1"/>
    </source>
</evidence>
<feature type="transmembrane region" description="Helical" evidence="9">
    <location>
        <begin position="88"/>
        <end position="110"/>
    </location>
</feature>